<dbReference type="PANTHER" id="PTHR42759">
    <property type="entry name" value="MOXR FAMILY PROTEIN"/>
    <property type="match status" value="1"/>
</dbReference>
<dbReference type="EMBL" id="CP024955">
    <property type="protein sequence ID" value="ATY85759.1"/>
    <property type="molecule type" value="Genomic_DNA"/>
</dbReference>
<organism evidence="2 4">
    <name type="scientific">Kyrpidia spormannii</name>
    <dbReference type="NCBI Taxonomy" id="2055160"/>
    <lineage>
        <taxon>Bacteria</taxon>
        <taxon>Bacillati</taxon>
        <taxon>Bacillota</taxon>
        <taxon>Bacilli</taxon>
        <taxon>Bacillales</taxon>
        <taxon>Alicyclobacillaceae</taxon>
        <taxon>Kyrpidia</taxon>
    </lineage>
</organism>
<protein>
    <submittedName>
        <fullName evidence="2">ATPase</fullName>
    </submittedName>
</protein>
<dbReference type="Proteomes" id="UP000231932">
    <property type="component" value="Chromosome"/>
</dbReference>
<dbReference type="KEGG" id="kyr:CVV65_13165"/>
<dbReference type="Proteomes" id="UP000502196">
    <property type="component" value="Chromosome"/>
</dbReference>
<gene>
    <name evidence="3" type="ORF">COOX1_2875</name>
    <name evidence="2" type="ORF">CVV65_13165</name>
</gene>
<dbReference type="Gene3D" id="3.40.50.300">
    <property type="entry name" value="P-loop containing nucleotide triphosphate hydrolases"/>
    <property type="match status" value="1"/>
</dbReference>
<evidence type="ECO:0000313" key="5">
    <source>
        <dbReference type="Proteomes" id="UP000502196"/>
    </source>
</evidence>
<dbReference type="PANTHER" id="PTHR42759:SF1">
    <property type="entry name" value="MAGNESIUM-CHELATASE SUBUNIT CHLD"/>
    <property type="match status" value="1"/>
</dbReference>
<evidence type="ECO:0000313" key="4">
    <source>
        <dbReference type="Proteomes" id="UP000231932"/>
    </source>
</evidence>
<dbReference type="SUPFAM" id="SSF52540">
    <property type="entry name" value="P-loop containing nucleoside triphosphate hydrolases"/>
    <property type="match status" value="1"/>
</dbReference>
<dbReference type="GO" id="GO:0016887">
    <property type="term" value="F:ATP hydrolysis activity"/>
    <property type="evidence" value="ECO:0007669"/>
    <property type="project" value="InterPro"/>
</dbReference>
<dbReference type="GO" id="GO:0005524">
    <property type="term" value="F:ATP binding"/>
    <property type="evidence" value="ECO:0007669"/>
    <property type="project" value="InterPro"/>
</dbReference>
<evidence type="ECO:0000313" key="2">
    <source>
        <dbReference type="EMBL" id="ATY85759.1"/>
    </source>
</evidence>
<dbReference type="InterPro" id="IPR050764">
    <property type="entry name" value="CbbQ/NirQ/NorQ/GpvN"/>
</dbReference>
<sequence length="308" mass="35018">MEAVRSALRREGYIADHSLAVAVFLTLRLERPLFLEGEPGVGKTEVAKVIAAAVGRPLVRLQCYEGIDRESALYEWDFPRQMLHIRLAEAAGMPGGGQGETEKVWRERLEGELFSRRFLLRRPLLAAVDPQGPAPVLLIDEVDRSDEEFEAFLLELLGEFQVTIPEIGTLRAEEKPVVILTSNRTREIHDALKRRCLYHWIDYPDFSKELEILRLKVPGVPRELAIRICQFVQRLRREPLYKRPGVAETIHWAEALSALGARSLDPDLVEETLGCLVKYRDDVEVLTAVREDRPYFADLLGEIEAMPG</sequence>
<proteinExistence type="predicted"/>
<feature type="domain" description="AAA+ ATPase" evidence="1">
    <location>
        <begin position="29"/>
        <end position="216"/>
    </location>
</feature>
<dbReference type="SMART" id="SM00382">
    <property type="entry name" value="AAA"/>
    <property type="match status" value="1"/>
</dbReference>
<reference evidence="2" key="2">
    <citation type="journal article" date="2018" name="Genome Announc.">
        <title>Complete Genome Sequence of Kyrpidia sp. Strain EA-1, a Thermophilic Knallgas Bacterium, Isolated from the Azores.</title>
        <authorList>
            <person name="Reiner J.E."/>
            <person name="Lapp C.J."/>
            <person name="Bunk B."/>
            <person name="Sproer C."/>
            <person name="Overmann J."/>
            <person name="Gescher J."/>
        </authorList>
    </citation>
    <scope>NUCLEOTIDE SEQUENCE</scope>
    <source>
        <strain evidence="2">EA-1</strain>
    </source>
</reference>
<dbReference type="EMBL" id="LR792683">
    <property type="protein sequence ID" value="CAB3395365.1"/>
    <property type="molecule type" value="Genomic_DNA"/>
</dbReference>
<reference evidence="3 5" key="3">
    <citation type="submission" date="2020-04" db="EMBL/GenBank/DDBJ databases">
        <authorList>
            <person name="Hogendoorn C."/>
        </authorList>
    </citation>
    <scope>NUCLEOTIDE SEQUENCE [LARGE SCALE GENOMIC DNA]</scope>
    <source>
        <strain evidence="3">COOX1</strain>
    </source>
</reference>
<dbReference type="InterPro" id="IPR003593">
    <property type="entry name" value="AAA+_ATPase"/>
</dbReference>
<accession>A0A2K8N8V4</accession>
<dbReference type="Pfam" id="PF07728">
    <property type="entry name" value="AAA_5"/>
    <property type="match status" value="1"/>
</dbReference>
<dbReference type="InterPro" id="IPR011704">
    <property type="entry name" value="ATPase_dyneun-rel_AAA"/>
</dbReference>
<dbReference type="CDD" id="cd00009">
    <property type="entry name" value="AAA"/>
    <property type="match status" value="1"/>
</dbReference>
<name>A0A2K8N8V4_9BACL</name>
<reference evidence="4" key="1">
    <citation type="submission" date="2017-11" db="EMBL/GenBank/DDBJ databases">
        <title>Complete Genome Sequence of Kyrpidia sp. Strain EA-1, a thermophilic, hydrogen-oxidizing Bacterium, isolated from the Azores.</title>
        <authorList>
            <person name="Reiner J.E."/>
            <person name="Lapp C.J."/>
            <person name="Bunk B."/>
            <person name="Gescher J."/>
        </authorList>
    </citation>
    <scope>NUCLEOTIDE SEQUENCE [LARGE SCALE GENOMIC DNA]</scope>
    <source>
        <strain evidence="4">EA-1</strain>
    </source>
</reference>
<dbReference type="InterPro" id="IPR027417">
    <property type="entry name" value="P-loop_NTPase"/>
</dbReference>
<keyword evidence="4" id="KW-1185">Reference proteome</keyword>
<evidence type="ECO:0000313" key="3">
    <source>
        <dbReference type="EMBL" id="CAB3395365.1"/>
    </source>
</evidence>
<dbReference type="OrthoDB" id="9783370at2"/>
<evidence type="ECO:0000259" key="1">
    <source>
        <dbReference type="SMART" id="SM00382"/>
    </source>
</evidence>
<dbReference type="RefSeq" id="WP_100668517.1">
    <property type="nucleotide sequence ID" value="NZ_CP024955.1"/>
</dbReference>
<dbReference type="AlphaFoldDB" id="A0A2K8N8V4"/>